<evidence type="ECO:0000256" key="1">
    <source>
        <dbReference type="ARBA" id="ARBA00009437"/>
    </source>
</evidence>
<name>A0A1U6I1V2_9SPHN</name>
<comment type="similarity">
    <text evidence="1">Belongs to the LysR transcriptional regulatory family.</text>
</comment>
<keyword evidence="3" id="KW-0238">DNA-binding</keyword>
<keyword evidence="2" id="KW-0805">Transcription regulation</keyword>
<evidence type="ECO:0000256" key="3">
    <source>
        <dbReference type="ARBA" id="ARBA00023125"/>
    </source>
</evidence>
<dbReference type="STRING" id="428990.SAMN06295987_10416"/>
<dbReference type="RefSeq" id="WP_054948022.1">
    <property type="nucleotide sequence ID" value="NZ_FVZE01000004.1"/>
</dbReference>
<dbReference type="PROSITE" id="PS50931">
    <property type="entry name" value="HTH_LYSR"/>
    <property type="match status" value="1"/>
</dbReference>
<keyword evidence="7" id="KW-1185">Reference proteome</keyword>
<feature type="domain" description="HTH lysR-type" evidence="5">
    <location>
        <begin position="1"/>
        <end position="59"/>
    </location>
</feature>
<reference evidence="7" key="1">
    <citation type="submission" date="2017-02" db="EMBL/GenBank/DDBJ databases">
        <authorList>
            <person name="Varghese N."/>
            <person name="Submissions S."/>
        </authorList>
    </citation>
    <scope>NUCLEOTIDE SEQUENCE [LARGE SCALE GENOMIC DNA]</scope>
    <source>
        <strain evidence="7">SM117</strain>
    </source>
</reference>
<dbReference type="SUPFAM" id="SSF46785">
    <property type="entry name" value="Winged helix' DNA-binding domain"/>
    <property type="match status" value="1"/>
</dbReference>
<dbReference type="EMBL" id="FVZE01000004">
    <property type="protein sequence ID" value="SLK01984.1"/>
    <property type="molecule type" value="Genomic_DNA"/>
</dbReference>
<evidence type="ECO:0000259" key="5">
    <source>
        <dbReference type="PROSITE" id="PS50931"/>
    </source>
</evidence>
<dbReference type="GO" id="GO:0043565">
    <property type="term" value="F:sequence-specific DNA binding"/>
    <property type="evidence" value="ECO:0007669"/>
    <property type="project" value="TreeGrafter"/>
</dbReference>
<dbReference type="InterPro" id="IPR000847">
    <property type="entry name" value="LysR_HTH_N"/>
</dbReference>
<gene>
    <name evidence="6" type="ORF">SAMN06295987_10416</name>
</gene>
<dbReference type="InterPro" id="IPR036390">
    <property type="entry name" value="WH_DNA-bd_sf"/>
</dbReference>
<organism evidence="6 7">
    <name type="scientific">Novosphingobium mathurense</name>
    <dbReference type="NCBI Taxonomy" id="428990"/>
    <lineage>
        <taxon>Bacteria</taxon>
        <taxon>Pseudomonadati</taxon>
        <taxon>Pseudomonadota</taxon>
        <taxon>Alphaproteobacteria</taxon>
        <taxon>Sphingomonadales</taxon>
        <taxon>Sphingomonadaceae</taxon>
        <taxon>Novosphingobium</taxon>
    </lineage>
</organism>
<sequence>MDRFEALNTFVEIAEHGSFAGAARALGQSPAKMTRTIAALEAHLGVTLFHRSTRTVALSHEGAALLERARGLLADLREAEHLVMGRGGAPQGELRVTAPVLFGRMHVLPVVAGLLASHAGLSARMLLLNRNVRIVEEGIDVAVRIGELTDSTLMRVQLGAVRQVIVASPGYLDQRGMPKQPADLARHDCIDGSSIRPDNVWRFGQDKALKVEVQPRLVINDIAARIAAAEAGAGVVNVLSYQVAGALRAGRLVSLLDDQAPPALPVQLLYHSSRAAMPAVRAFIEAMRERASRDSWRANRW</sequence>
<dbReference type="InterPro" id="IPR005119">
    <property type="entry name" value="LysR_subst-bd"/>
</dbReference>
<dbReference type="GO" id="GO:0006351">
    <property type="term" value="P:DNA-templated transcription"/>
    <property type="evidence" value="ECO:0007669"/>
    <property type="project" value="TreeGrafter"/>
</dbReference>
<dbReference type="Proteomes" id="UP000190989">
    <property type="component" value="Unassembled WGS sequence"/>
</dbReference>
<dbReference type="FunFam" id="1.10.10.10:FF:000001">
    <property type="entry name" value="LysR family transcriptional regulator"/>
    <property type="match status" value="1"/>
</dbReference>
<dbReference type="AlphaFoldDB" id="A0A1U6I1V2"/>
<dbReference type="Pfam" id="PF00126">
    <property type="entry name" value="HTH_1"/>
    <property type="match status" value="1"/>
</dbReference>
<dbReference type="InterPro" id="IPR036388">
    <property type="entry name" value="WH-like_DNA-bd_sf"/>
</dbReference>
<dbReference type="GO" id="GO:0003700">
    <property type="term" value="F:DNA-binding transcription factor activity"/>
    <property type="evidence" value="ECO:0007669"/>
    <property type="project" value="InterPro"/>
</dbReference>
<dbReference type="Pfam" id="PF03466">
    <property type="entry name" value="LysR_substrate"/>
    <property type="match status" value="1"/>
</dbReference>
<evidence type="ECO:0000313" key="7">
    <source>
        <dbReference type="Proteomes" id="UP000190989"/>
    </source>
</evidence>
<evidence type="ECO:0000256" key="2">
    <source>
        <dbReference type="ARBA" id="ARBA00023015"/>
    </source>
</evidence>
<proteinExistence type="inferred from homology"/>
<protein>
    <submittedName>
        <fullName evidence="6">Transcriptional regulator, LysR family</fullName>
    </submittedName>
</protein>
<dbReference type="PANTHER" id="PTHR30537">
    <property type="entry name" value="HTH-TYPE TRANSCRIPTIONAL REGULATOR"/>
    <property type="match status" value="1"/>
</dbReference>
<dbReference type="PANTHER" id="PTHR30537:SF5">
    <property type="entry name" value="HTH-TYPE TRANSCRIPTIONAL ACTIVATOR TTDR-RELATED"/>
    <property type="match status" value="1"/>
</dbReference>
<evidence type="ECO:0000256" key="4">
    <source>
        <dbReference type="ARBA" id="ARBA00023163"/>
    </source>
</evidence>
<keyword evidence="4" id="KW-0804">Transcription</keyword>
<dbReference type="Gene3D" id="3.40.190.290">
    <property type="match status" value="1"/>
</dbReference>
<dbReference type="SUPFAM" id="SSF53850">
    <property type="entry name" value="Periplasmic binding protein-like II"/>
    <property type="match status" value="1"/>
</dbReference>
<accession>A0A1U6I1V2</accession>
<dbReference type="Gene3D" id="1.10.10.10">
    <property type="entry name" value="Winged helix-like DNA-binding domain superfamily/Winged helix DNA-binding domain"/>
    <property type="match status" value="1"/>
</dbReference>
<evidence type="ECO:0000313" key="6">
    <source>
        <dbReference type="EMBL" id="SLK01984.1"/>
    </source>
</evidence>
<dbReference type="InterPro" id="IPR058163">
    <property type="entry name" value="LysR-type_TF_proteobact-type"/>
</dbReference>